<dbReference type="OrthoDB" id="9758506at2"/>
<name>U2KWJ1_9FIRM</name>
<dbReference type="GO" id="GO:0005524">
    <property type="term" value="F:ATP binding"/>
    <property type="evidence" value="ECO:0007669"/>
    <property type="project" value="UniProtKB-KW"/>
</dbReference>
<reference evidence="12 13" key="1">
    <citation type="submission" date="2013-07" db="EMBL/GenBank/DDBJ databases">
        <authorList>
            <person name="Weinstock G."/>
            <person name="Sodergren E."/>
            <person name="Wylie T."/>
            <person name="Fulton L."/>
            <person name="Fulton R."/>
            <person name="Fronick C."/>
            <person name="O'Laughlin M."/>
            <person name="Godfrey J."/>
            <person name="Miner T."/>
            <person name="Herter B."/>
            <person name="Appelbaum E."/>
            <person name="Cordes M."/>
            <person name="Lek S."/>
            <person name="Wollam A."/>
            <person name="Pepin K.H."/>
            <person name="Palsikar V.B."/>
            <person name="Mitreva M."/>
            <person name="Wilson R.K."/>
        </authorList>
    </citation>
    <scope>NUCLEOTIDE SEQUENCE [LARGE SCALE GENOMIC DNA]</scope>
    <source>
        <strain evidence="12 13">ATCC 27760</strain>
    </source>
</reference>
<dbReference type="GO" id="GO:0004386">
    <property type="term" value="F:helicase activity"/>
    <property type="evidence" value="ECO:0007669"/>
    <property type="project" value="UniProtKB-KW"/>
</dbReference>
<feature type="domain" description="PD-(D/E)XK endonuclease-like" evidence="10">
    <location>
        <begin position="750"/>
        <end position="1085"/>
    </location>
</feature>
<dbReference type="EMBL" id="AWVF01000110">
    <property type="protein sequence ID" value="ERJ96652.1"/>
    <property type="molecule type" value="Genomic_DNA"/>
</dbReference>
<evidence type="ECO:0000256" key="1">
    <source>
        <dbReference type="ARBA" id="ARBA00022722"/>
    </source>
</evidence>
<accession>U2KWJ1</accession>
<dbReference type="GO" id="GO:0006281">
    <property type="term" value="P:DNA repair"/>
    <property type="evidence" value="ECO:0007669"/>
    <property type="project" value="UniProtKB-KW"/>
</dbReference>
<protein>
    <submittedName>
        <fullName evidence="12">Putative ATP-dependent nuclease subunit B</fullName>
    </submittedName>
</protein>
<keyword evidence="7" id="KW-0067">ATP-binding</keyword>
<dbReference type="GO" id="GO:0003677">
    <property type="term" value="F:DNA binding"/>
    <property type="evidence" value="ECO:0007669"/>
    <property type="project" value="UniProtKB-KW"/>
</dbReference>
<keyword evidence="5" id="KW-0347">Helicase</keyword>
<keyword evidence="13" id="KW-1185">Reference proteome</keyword>
<dbReference type="SUPFAM" id="SSF52540">
    <property type="entry name" value="P-loop containing nucleoside triphosphate hydrolases"/>
    <property type="match status" value="2"/>
</dbReference>
<dbReference type="InterPro" id="IPR011604">
    <property type="entry name" value="PDDEXK-like_dom_sf"/>
</dbReference>
<dbReference type="PANTHER" id="PTHR30591:SF1">
    <property type="entry name" value="RECBCD ENZYME SUBUNIT RECC"/>
    <property type="match status" value="1"/>
</dbReference>
<dbReference type="InterPro" id="IPR038726">
    <property type="entry name" value="PDDEXK_AddAB-type"/>
</dbReference>
<evidence type="ECO:0000259" key="11">
    <source>
        <dbReference type="Pfam" id="PF21445"/>
    </source>
</evidence>
<evidence type="ECO:0000256" key="7">
    <source>
        <dbReference type="ARBA" id="ARBA00022840"/>
    </source>
</evidence>
<comment type="caution">
    <text evidence="12">The sequence shown here is derived from an EMBL/GenBank/DDBJ whole genome shotgun (WGS) entry which is preliminary data.</text>
</comment>
<gene>
    <name evidence="12" type="ORF">RUMCAL_00982</name>
</gene>
<dbReference type="Gene3D" id="3.40.50.300">
    <property type="entry name" value="P-loop containing nucleotide triphosphate hydrolases"/>
    <property type="match status" value="3"/>
</dbReference>
<dbReference type="PANTHER" id="PTHR30591">
    <property type="entry name" value="RECBCD ENZYME SUBUNIT RECC"/>
    <property type="match status" value="1"/>
</dbReference>
<evidence type="ECO:0000256" key="9">
    <source>
        <dbReference type="ARBA" id="ARBA00023204"/>
    </source>
</evidence>
<evidence type="ECO:0000256" key="3">
    <source>
        <dbReference type="ARBA" id="ARBA00022763"/>
    </source>
</evidence>
<evidence type="ECO:0000256" key="6">
    <source>
        <dbReference type="ARBA" id="ARBA00022839"/>
    </source>
</evidence>
<keyword evidence="6" id="KW-0269">Exonuclease</keyword>
<evidence type="ECO:0000313" key="13">
    <source>
        <dbReference type="Proteomes" id="UP000016662"/>
    </source>
</evidence>
<dbReference type="InterPro" id="IPR027417">
    <property type="entry name" value="P-loop_NTPase"/>
</dbReference>
<dbReference type="Proteomes" id="UP000016662">
    <property type="component" value="Unassembled WGS sequence"/>
</dbReference>
<keyword evidence="4" id="KW-0378">Hydrolase</keyword>
<dbReference type="eggNOG" id="COG3857">
    <property type="taxonomic scope" value="Bacteria"/>
</dbReference>
<keyword evidence="3" id="KW-0227">DNA damage</keyword>
<feature type="domain" description="ATP-dependent helicase/deoxyribonuclease subunit B N-terminal" evidence="11">
    <location>
        <begin position="5"/>
        <end position="283"/>
    </location>
</feature>
<dbReference type="GO" id="GO:0004527">
    <property type="term" value="F:exonuclease activity"/>
    <property type="evidence" value="ECO:0007669"/>
    <property type="project" value="UniProtKB-KW"/>
</dbReference>
<keyword evidence="9" id="KW-0234">DNA repair</keyword>
<dbReference type="HOGENOM" id="CLU_007838_0_0_9"/>
<proteinExistence type="predicted"/>
<dbReference type="Pfam" id="PF12705">
    <property type="entry name" value="PDDEXK_1"/>
    <property type="match status" value="1"/>
</dbReference>
<dbReference type="RefSeq" id="WP_021682440.1">
    <property type="nucleotide sequence ID" value="NZ_KI260415.1"/>
</dbReference>
<dbReference type="InterPro" id="IPR049035">
    <property type="entry name" value="ADDB_N"/>
</dbReference>
<evidence type="ECO:0000259" key="10">
    <source>
        <dbReference type="Pfam" id="PF12705"/>
    </source>
</evidence>
<evidence type="ECO:0000256" key="4">
    <source>
        <dbReference type="ARBA" id="ARBA00022801"/>
    </source>
</evidence>
<keyword evidence="1" id="KW-0540">Nuclease</keyword>
<evidence type="ECO:0000313" key="12">
    <source>
        <dbReference type="EMBL" id="ERJ96652.1"/>
    </source>
</evidence>
<evidence type="ECO:0000256" key="5">
    <source>
        <dbReference type="ARBA" id="ARBA00022806"/>
    </source>
</evidence>
<dbReference type="STRING" id="411473.RUMCAL_00982"/>
<sequence>MLHILIGGAGCGKSTCLIQHLQKQLEAGEQILTLVPEQFSYEFDQKLYRILGPVAFNQLETHSFKSLARAVFQRFGCVPDGKTNADELTKMALLYQAVLQVSEREKKLQLLGKQCRQASFISELAMMFTQFRRSGIPPEQLYNSSAELNGRLQEKMLDVFEIYQRYDRLLEQHQLKDTETDLSEAAAIANGHDAFLGDVIFLDEFESFTEDEYQMLSVLLSSGKDLYIALRMEHTRKEPFSLFAAVQETFCKIQDMAKKLRIPVETEVCDTPYRFQAAELSWLNQHVFRNTQPFSGEAPHLHILEAQSPTEEVDYVCATIRRLLAKDHTLRCRDIAVLSNQMTDYRSILETAMERYKLPYYMDEKESMLYTPLLVYLHTLLGILRQTRPDTELLMRLGKTGLTSCSVEEISDLENYCYMWQIDGKTWNTPFTAGNFASAEAVRLKLLTPLQELREKLKGQHTGAEFCSMLYQFLTEQQVEEQLNRQLKVIADEQKRMQTSEEWALVWNSFIDILEHLSTLYRTLEMEFSEFSTVFAALTGNIQRATPPRTLDAVLISQGSTARLNAPKIVFLLGVCEGTFPAFPGGSMVFSERDCEFLPEDVRLSVAKPAESQMADARLAAYKLLSSASHALYLTYPVVDVTHQKCYPSAVIAQIQRTFPEAETLHQNCASLEPSYYSVTMHAAYYQYVQNYAAHNTDTASIEQLLLDDASFAEKLKRLGKLAEQRSEDAPLFSISSPELMQQYLGNTMQLSASSLERYQKCPFRYYCNDILRLYQRQKVQMNAANYGSMVHYCLEQLLRKYDKKSFLALTAEQLQQEIETSAAVYWQENMGGDFSKSEREQAAYHHAVEEVLPVCQHLQEEFRQSAFVPYCTELQISSENPNFPPICLHTEAGQTVKLIGKIDRVDICQDGDQQWVRVVDYKTNGKIFELGNLLYGLDMQMLIYLFSILSEGTALAGSKPAGVLYLPAGKVKCNLKREDAVSPAAKRNQSYQMNGVLLQDAHLLRLMEKNGDGVYLNGKLNATGGLELNKGIFLTTGQMKGLRQYVLDQLIYMAERVYRGEIDALPLDMGSKTVCEYCDFSNICGTSSLCRKRLRLGSATVQKSEMMRILEELAEEEKH</sequence>
<dbReference type="Gene3D" id="3.90.320.10">
    <property type="match status" value="1"/>
</dbReference>
<dbReference type="AlphaFoldDB" id="U2KWJ1"/>
<organism evidence="12 13">
    <name type="scientific">Ruminococcus callidus ATCC 27760</name>
    <dbReference type="NCBI Taxonomy" id="411473"/>
    <lineage>
        <taxon>Bacteria</taxon>
        <taxon>Bacillati</taxon>
        <taxon>Bacillota</taxon>
        <taxon>Clostridia</taxon>
        <taxon>Eubacteriales</taxon>
        <taxon>Oscillospiraceae</taxon>
        <taxon>Ruminococcus</taxon>
    </lineage>
</organism>
<dbReference type="GO" id="GO:0006310">
    <property type="term" value="P:DNA recombination"/>
    <property type="evidence" value="ECO:0007669"/>
    <property type="project" value="TreeGrafter"/>
</dbReference>
<keyword evidence="8" id="KW-0238">DNA-binding</keyword>
<evidence type="ECO:0000256" key="2">
    <source>
        <dbReference type="ARBA" id="ARBA00022741"/>
    </source>
</evidence>
<dbReference type="PATRIC" id="fig|411473.3.peg.804"/>
<dbReference type="Pfam" id="PF21445">
    <property type="entry name" value="ADDB_N"/>
    <property type="match status" value="1"/>
</dbReference>
<evidence type="ECO:0000256" key="8">
    <source>
        <dbReference type="ARBA" id="ARBA00023125"/>
    </source>
</evidence>
<keyword evidence="2" id="KW-0547">Nucleotide-binding</keyword>